<keyword evidence="5 6" id="KW-0520">NAD</keyword>
<organism evidence="9 10">
    <name type="scientific">Ardenticatena maritima</name>
    <dbReference type="NCBI Taxonomy" id="872965"/>
    <lineage>
        <taxon>Bacteria</taxon>
        <taxon>Bacillati</taxon>
        <taxon>Chloroflexota</taxon>
        <taxon>Ardenticatenia</taxon>
        <taxon>Ardenticatenales</taxon>
        <taxon>Ardenticatenaceae</taxon>
        <taxon>Ardenticatena</taxon>
    </lineage>
</organism>
<reference evidence="9 10" key="1">
    <citation type="journal article" date="2015" name="Genome Announc.">
        <title>Draft Genome Sequence of a Heterotrophic Facultative Anaerobic Thermophilic Bacterium, Ardenticatena maritima Strain 110ST.</title>
        <authorList>
            <person name="Kawaichi S."/>
            <person name="Yoshida T."/>
            <person name="Sako Y."/>
            <person name="Nakamura R."/>
        </authorList>
    </citation>
    <scope>NUCLEOTIDE SEQUENCE [LARGE SCALE GENOMIC DNA]</scope>
    <source>
        <strain evidence="9 10">110S</strain>
    </source>
</reference>
<evidence type="ECO:0000256" key="3">
    <source>
        <dbReference type="ARBA" id="ARBA00022719"/>
    </source>
</evidence>
<evidence type="ECO:0000256" key="1">
    <source>
        <dbReference type="ARBA" id="ARBA00005769"/>
    </source>
</evidence>
<dbReference type="EMBL" id="BBZA01000037">
    <property type="protein sequence ID" value="GAP62222.1"/>
    <property type="molecule type" value="Genomic_DNA"/>
</dbReference>
<protein>
    <recommendedName>
        <fullName evidence="6">NADH-quinone oxidoreductase subunit D</fullName>
        <ecNumber evidence="6">7.1.1.-</ecNumber>
    </recommendedName>
    <alternativeName>
        <fullName evidence="6">NADH dehydrogenase I subunit D</fullName>
    </alternativeName>
    <alternativeName>
        <fullName evidence="6">NDH-1 subunit D</fullName>
    </alternativeName>
</protein>
<dbReference type="GO" id="GO:0005886">
    <property type="term" value="C:plasma membrane"/>
    <property type="evidence" value="ECO:0007669"/>
    <property type="project" value="UniProtKB-SubCell"/>
</dbReference>
<comment type="subunit">
    <text evidence="6">NDH-1 is composed of 14 different subunits. Subunits NuoB, C, D, E, F, and G constitute the peripheral sector of the complex.</text>
</comment>
<evidence type="ECO:0000256" key="2">
    <source>
        <dbReference type="ARBA" id="ARBA00022448"/>
    </source>
</evidence>
<feature type="domain" description="NADH-quinone oxidoreductase subunit D" evidence="8">
    <location>
        <begin position="161"/>
        <end position="431"/>
    </location>
</feature>
<keyword evidence="9" id="KW-0560">Oxidoreductase</keyword>
<dbReference type="InterPro" id="IPR014029">
    <property type="entry name" value="NADH_UbQ_OxRdtase_49kDa_CS"/>
</dbReference>
<dbReference type="InParanoid" id="A0A0M8K7B9"/>
<proteinExistence type="inferred from homology"/>
<dbReference type="InterPro" id="IPR022885">
    <property type="entry name" value="NDH1_su_D/H"/>
</dbReference>
<sequence length="431" mass="49149">MGMLQNAVNWLLGRDQRGAWELHEEMRERQLEQMLIPTWEEGERGPRMLLNMGPQHPSTHGVLRLFLELEGERVVRVEPDIGFLHTGIEKTFEYKKYEQGVTLTPRTDYLSNVFNTWAYCMAVEKLLEVEIPPRAEYVRVIMGELQRISSHLVWLGTHALDIGAMSVFLYAFREREMILDIFEMVTGARMMMSYFRPGGLAWDIPEGFEEVVASFIDLMPSRIDEYEALLTNNPIWRERTQGVGVVDAETAMAMSVTGPILRATGVAWDLRKTMPYSVYSEFEFDVPVGTHGDVFDRYQVRLQEMRESIKIIRQALDKLPGGPHRVDNHKVAPPPKEEIYLSMEALIHHFKLWTEGMLVPPGEAYAAIEGPRGEIGFYVVSDGSARPYRVHMRSPSFNNLQIISHMAEGGLVADLIAIIASLDPVLGEIDR</sequence>
<evidence type="ECO:0000259" key="8">
    <source>
        <dbReference type="Pfam" id="PF00346"/>
    </source>
</evidence>
<dbReference type="NCBIfam" id="NF004739">
    <property type="entry name" value="PRK06075.1"/>
    <property type="match status" value="1"/>
</dbReference>
<dbReference type="EC" id="7.1.1.-" evidence="6"/>
<comment type="subcellular location">
    <subcellularLocation>
        <location evidence="6">Cell membrane</location>
        <topology evidence="6">Peripheral membrane protein</topology>
        <orientation evidence="6">Cytoplasmic side</orientation>
    </subcellularLocation>
</comment>
<comment type="function">
    <text evidence="6">NDH-1 shuttles electrons from NADH, via FMN and iron-sulfur (Fe-S) centers, to quinones in the respiratory chain. The immediate electron acceptor for the enzyme in this species is believed to be ubiquinone. Couples the redox reaction to proton translocation (for every two electrons transferred, four hydrogen ions are translocated across the cytoplasmic membrane), and thus conserves the redox energy in a proton gradient.</text>
</comment>
<dbReference type="Gene3D" id="1.10.645.10">
    <property type="entry name" value="Cytochrome-c3 Hydrogenase, chain B"/>
    <property type="match status" value="1"/>
</dbReference>
<dbReference type="HAMAP" id="MF_01358">
    <property type="entry name" value="NDH1_NuoD"/>
    <property type="match status" value="1"/>
</dbReference>
<dbReference type="GO" id="GO:0048038">
    <property type="term" value="F:quinone binding"/>
    <property type="evidence" value="ECO:0007669"/>
    <property type="project" value="UniProtKB-KW"/>
</dbReference>
<dbReference type="PANTHER" id="PTHR11993">
    <property type="entry name" value="NADH-UBIQUINONE OXIDOREDUCTASE 49 KDA SUBUNIT"/>
    <property type="match status" value="1"/>
</dbReference>
<dbReference type="NCBIfam" id="TIGR01962">
    <property type="entry name" value="NuoD"/>
    <property type="match status" value="1"/>
</dbReference>
<dbReference type="PANTHER" id="PTHR11993:SF10">
    <property type="entry name" value="NADH DEHYDROGENASE [UBIQUINONE] IRON-SULFUR PROTEIN 2, MITOCHONDRIAL"/>
    <property type="match status" value="1"/>
</dbReference>
<evidence type="ECO:0000256" key="7">
    <source>
        <dbReference type="RuleBase" id="RU003685"/>
    </source>
</evidence>
<dbReference type="GO" id="GO:0051287">
    <property type="term" value="F:NAD binding"/>
    <property type="evidence" value="ECO:0007669"/>
    <property type="project" value="InterPro"/>
</dbReference>
<comment type="similarity">
    <text evidence="1 6 7">Belongs to the complex I 49 kDa subunit family.</text>
</comment>
<dbReference type="Pfam" id="PF00346">
    <property type="entry name" value="Complex1_49kDa"/>
    <property type="match status" value="1"/>
</dbReference>
<reference evidence="10" key="2">
    <citation type="submission" date="2015-08" db="EMBL/GenBank/DDBJ databases">
        <title>Draft Genome Sequence of a Heterotrophic Facultative Anaerobic Bacterium Ardenticatena maritima Strain 110S.</title>
        <authorList>
            <person name="Kawaichi S."/>
            <person name="Yoshida T."/>
            <person name="Sako Y."/>
            <person name="Nakamura R."/>
        </authorList>
    </citation>
    <scope>NUCLEOTIDE SEQUENCE [LARGE SCALE GENOMIC DNA]</scope>
    <source>
        <strain evidence="10">110S</strain>
    </source>
</reference>
<keyword evidence="2 6" id="KW-0813">Transport</keyword>
<dbReference type="Proteomes" id="UP000037784">
    <property type="component" value="Unassembled WGS sequence"/>
</dbReference>
<comment type="caution">
    <text evidence="9">The sequence shown here is derived from an EMBL/GenBank/DDBJ whole genome shotgun (WGS) entry which is preliminary data.</text>
</comment>
<evidence type="ECO:0000256" key="6">
    <source>
        <dbReference type="HAMAP-Rule" id="MF_01358"/>
    </source>
</evidence>
<keyword evidence="10" id="KW-1185">Reference proteome</keyword>
<evidence type="ECO:0000313" key="9">
    <source>
        <dbReference type="EMBL" id="GAP62222.1"/>
    </source>
</evidence>
<dbReference type="STRING" id="872965.SE16_04770"/>
<dbReference type="InterPro" id="IPR001135">
    <property type="entry name" value="NADH_Q_OxRdtase_suD"/>
</dbReference>
<dbReference type="InterPro" id="IPR029014">
    <property type="entry name" value="NiFe-Hase_large"/>
</dbReference>
<evidence type="ECO:0000313" key="10">
    <source>
        <dbReference type="Proteomes" id="UP000037784"/>
    </source>
</evidence>
<keyword evidence="6" id="KW-0830">Ubiquinone</keyword>
<keyword evidence="4 6" id="KW-1278">Translocase</keyword>
<dbReference type="PROSITE" id="PS00535">
    <property type="entry name" value="COMPLEX1_49K"/>
    <property type="match status" value="1"/>
</dbReference>
<keyword evidence="3 6" id="KW-0874">Quinone</keyword>
<evidence type="ECO:0000256" key="4">
    <source>
        <dbReference type="ARBA" id="ARBA00022967"/>
    </source>
</evidence>
<keyword evidence="6" id="KW-0472">Membrane</keyword>
<name>A0A0M8K7B9_9CHLR</name>
<dbReference type="SUPFAM" id="SSF56762">
    <property type="entry name" value="HydB/Nqo4-like"/>
    <property type="match status" value="1"/>
</dbReference>
<dbReference type="AlphaFoldDB" id="A0A0M8K7B9"/>
<keyword evidence="6" id="KW-1003">Cell membrane</keyword>
<gene>
    <name evidence="6 9" type="primary">nuoD</name>
    <name evidence="9" type="ORF">ARMA_0645</name>
</gene>
<evidence type="ECO:0000256" key="5">
    <source>
        <dbReference type="ARBA" id="ARBA00023027"/>
    </source>
</evidence>
<comment type="catalytic activity">
    <reaction evidence="6">
        <text>a quinone + NADH + 5 H(+)(in) = a quinol + NAD(+) + 4 H(+)(out)</text>
        <dbReference type="Rhea" id="RHEA:57888"/>
        <dbReference type="ChEBI" id="CHEBI:15378"/>
        <dbReference type="ChEBI" id="CHEBI:24646"/>
        <dbReference type="ChEBI" id="CHEBI:57540"/>
        <dbReference type="ChEBI" id="CHEBI:57945"/>
        <dbReference type="ChEBI" id="CHEBI:132124"/>
    </reaction>
</comment>
<accession>A0A0M8K7B9</accession>
<dbReference type="GO" id="GO:0050136">
    <property type="term" value="F:NADH dehydrogenase (quinone) (non-electrogenic) activity"/>
    <property type="evidence" value="ECO:0007669"/>
    <property type="project" value="UniProtKB-UniRule"/>
</dbReference>